<keyword evidence="2" id="KW-1185">Reference proteome</keyword>
<proteinExistence type="predicted"/>
<name>A0A5R9QIK0_9GAMM</name>
<dbReference type="RefSeq" id="WP_138410727.1">
    <property type="nucleotide sequence ID" value="NZ_QLAG01000002.1"/>
</dbReference>
<accession>A0A5R9QIK0</accession>
<gene>
    <name evidence="1" type="ORF">DN820_01730</name>
</gene>
<organism evidence="1 2">
    <name type="scientific">Stutzerimonas nosocomialis</name>
    <dbReference type="NCBI Taxonomy" id="1056496"/>
    <lineage>
        <taxon>Bacteria</taxon>
        <taxon>Pseudomonadati</taxon>
        <taxon>Pseudomonadota</taxon>
        <taxon>Gammaproteobacteria</taxon>
        <taxon>Pseudomonadales</taxon>
        <taxon>Pseudomonadaceae</taxon>
        <taxon>Stutzerimonas</taxon>
    </lineage>
</organism>
<comment type="caution">
    <text evidence="1">The sequence shown here is derived from an EMBL/GenBank/DDBJ whole genome shotgun (WGS) entry which is preliminary data.</text>
</comment>
<reference evidence="1 2" key="1">
    <citation type="journal article" date="2017" name="Eur. J. Clin. Microbiol. Infect. Dis.">
        <title>Uncommonly isolated clinical Pseudomonas: identification and phylogenetic assignation.</title>
        <authorList>
            <person name="Mulet M."/>
            <person name="Gomila M."/>
            <person name="Ramirez A."/>
            <person name="Cardew S."/>
            <person name="Moore E.R."/>
            <person name="Lalucat J."/>
            <person name="Garcia-Valdes E."/>
        </authorList>
    </citation>
    <scope>NUCLEOTIDE SEQUENCE [LARGE SCALE GENOMIC DNA]</scope>
    <source>
        <strain evidence="1 2">SD129</strain>
    </source>
</reference>
<evidence type="ECO:0000313" key="1">
    <source>
        <dbReference type="EMBL" id="TLX65059.1"/>
    </source>
</evidence>
<dbReference type="Proteomes" id="UP000306753">
    <property type="component" value="Unassembled WGS sequence"/>
</dbReference>
<protein>
    <submittedName>
        <fullName evidence="1">Uncharacterized protein</fullName>
    </submittedName>
</protein>
<sequence length="191" mass="20134">MADVKFYKVNTLPGALEPDALYFVANGAYAESYVTDGAGVAKSLGNSSMINALINQALANWGGGAASTLSIVADIAARDTLIEALDANAMILVVDASGDPTVEAGSALYAYADDTDTVYKIAEYESMDVVVQWSEIEGRPQSTPAQIDNAVSQAHSHANKAVLDELSDTGNELYYRGTRVGGGAEWDTTNW</sequence>
<evidence type="ECO:0000313" key="2">
    <source>
        <dbReference type="Proteomes" id="UP000306753"/>
    </source>
</evidence>
<dbReference type="EMBL" id="QLAG01000002">
    <property type="protein sequence ID" value="TLX65059.1"/>
    <property type="molecule type" value="Genomic_DNA"/>
</dbReference>
<dbReference type="AlphaFoldDB" id="A0A5R9QIK0"/>